<name>A0A366XWB7_9BACI</name>
<dbReference type="AlphaFoldDB" id="A0A366XWB7"/>
<evidence type="ECO:0000313" key="2">
    <source>
        <dbReference type="Proteomes" id="UP000253314"/>
    </source>
</evidence>
<keyword evidence="2" id="KW-1185">Reference proteome</keyword>
<dbReference type="Proteomes" id="UP000253314">
    <property type="component" value="Unassembled WGS sequence"/>
</dbReference>
<evidence type="ECO:0000313" key="1">
    <source>
        <dbReference type="EMBL" id="RBW68434.1"/>
    </source>
</evidence>
<gene>
    <name evidence="1" type="ORF">DS031_16595</name>
</gene>
<dbReference type="EMBL" id="QOCW01000020">
    <property type="protein sequence ID" value="RBW68434.1"/>
    <property type="molecule type" value="Genomic_DNA"/>
</dbReference>
<sequence length="68" mass="7873">MEMAYEGSTFAKDNTEDPIEVARLIKKIVFDKKPAFYHPIGKGIKAILFLKKLLPWSFIEKMIIKKMA</sequence>
<evidence type="ECO:0008006" key="3">
    <source>
        <dbReference type="Google" id="ProtNLM"/>
    </source>
</evidence>
<organism evidence="1 2">
    <name type="scientific">Bacillus taeanensis</name>
    <dbReference type="NCBI Taxonomy" id="273032"/>
    <lineage>
        <taxon>Bacteria</taxon>
        <taxon>Bacillati</taxon>
        <taxon>Bacillota</taxon>
        <taxon>Bacilli</taxon>
        <taxon>Bacillales</taxon>
        <taxon>Bacillaceae</taxon>
        <taxon>Bacillus</taxon>
    </lineage>
</organism>
<accession>A0A366XWB7</accession>
<reference evidence="1 2" key="1">
    <citation type="submission" date="2018-07" db="EMBL/GenBank/DDBJ databases">
        <title>Lottiidibacillus patelloidae gen. nov., sp. nov., isolated from the intestinal tract of a marine limpet and the reclassification of B. taeanensis BH030017T, B. algicola KMM 3737T and B. hwajinpoensis SW-72T as genus Lottiidibacillus.</title>
        <authorList>
            <person name="Liu R."/>
            <person name="Huang Z."/>
        </authorList>
    </citation>
    <scope>NUCLEOTIDE SEQUENCE [LARGE SCALE GENOMIC DNA]</scope>
    <source>
        <strain evidence="1 2">BH030017</strain>
    </source>
</reference>
<protein>
    <recommendedName>
        <fullName evidence="3">Short-chain dehydrogenase</fullName>
    </recommendedName>
</protein>
<comment type="caution">
    <text evidence="1">The sequence shown here is derived from an EMBL/GenBank/DDBJ whole genome shotgun (WGS) entry which is preliminary data.</text>
</comment>
<proteinExistence type="predicted"/>